<protein>
    <submittedName>
        <fullName evidence="2">Uncharacterized protein</fullName>
    </submittedName>
</protein>
<evidence type="ECO:0000256" key="1">
    <source>
        <dbReference type="SAM" id="Phobius"/>
    </source>
</evidence>
<dbReference type="Ensembl" id="ENSSSCT00060002904.1">
    <property type="protein sequence ID" value="ENSSSCP00060000930.1"/>
    <property type="gene ID" value="ENSSSCG00060002374.1"/>
</dbReference>
<dbReference type="Ensembl" id="ENSSSCT00060002901.1">
    <property type="protein sequence ID" value="ENSSSCP00060000927.1"/>
    <property type="gene ID" value="ENSSSCG00060002374.1"/>
</dbReference>
<keyword evidence="1" id="KW-0812">Transmembrane</keyword>
<accession>A0A8D1SGK0</accession>
<dbReference type="Proteomes" id="UP000694723">
    <property type="component" value="Unplaced"/>
</dbReference>
<organism evidence="2 3">
    <name type="scientific">Sus scrofa</name>
    <name type="common">Pig</name>
    <dbReference type="NCBI Taxonomy" id="9823"/>
    <lineage>
        <taxon>Eukaryota</taxon>
        <taxon>Metazoa</taxon>
        <taxon>Chordata</taxon>
        <taxon>Craniata</taxon>
        <taxon>Vertebrata</taxon>
        <taxon>Euteleostomi</taxon>
        <taxon>Mammalia</taxon>
        <taxon>Eutheria</taxon>
        <taxon>Laurasiatheria</taxon>
        <taxon>Artiodactyla</taxon>
        <taxon>Suina</taxon>
        <taxon>Suidae</taxon>
        <taxon>Sus</taxon>
    </lineage>
</organism>
<dbReference type="Proteomes" id="UP000694727">
    <property type="component" value="Unplaced"/>
</dbReference>
<dbReference type="Proteomes" id="UP000694570">
    <property type="component" value="Unplaced"/>
</dbReference>
<feature type="transmembrane region" description="Helical" evidence="1">
    <location>
        <begin position="73"/>
        <end position="97"/>
    </location>
</feature>
<name>A0A8D1SGK0_PIG</name>
<feature type="transmembrane region" description="Helical" evidence="1">
    <location>
        <begin position="118"/>
        <end position="138"/>
    </location>
</feature>
<evidence type="ECO:0000313" key="3">
    <source>
        <dbReference type="Proteomes" id="UP000694723"/>
    </source>
</evidence>
<dbReference type="Ensembl" id="ENSSSCT00030062896.1">
    <property type="protein sequence ID" value="ENSSSCP00030028764.1"/>
    <property type="gene ID" value="ENSSSCG00030045096.1"/>
</dbReference>
<reference evidence="2" key="1">
    <citation type="submission" date="2025-05" db="UniProtKB">
        <authorList>
            <consortium name="Ensembl"/>
        </authorList>
    </citation>
    <scope>IDENTIFICATION</scope>
</reference>
<evidence type="ECO:0000313" key="2">
    <source>
        <dbReference type="Ensembl" id="ENSSSCP00060000927.1"/>
    </source>
</evidence>
<keyword evidence="1" id="KW-0472">Membrane</keyword>
<dbReference type="AlphaFoldDB" id="A0A8D1SGK0"/>
<keyword evidence="1" id="KW-1133">Transmembrane helix</keyword>
<sequence>MNTGMHVSFSMKVLSRYMNRSGNSGSYGNSLFSLLRYLHTVFHSGCTNLQSHQQCRRVPFSPHLLQHLLFVDLLMMTILTGVWWYLIAVLICMSLIISDFEHFFMCLLAIHMSSLEKCLFRSSSHFSIGLLLLLLFFFSC</sequence>
<dbReference type="Ensembl" id="ENSSSCT00025064520.1">
    <property type="protein sequence ID" value="ENSSSCP00025027480.1"/>
    <property type="gene ID" value="ENSSSCG00025047462.1"/>
</dbReference>
<proteinExistence type="predicted"/>